<evidence type="ECO:0000256" key="3">
    <source>
        <dbReference type="ARBA" id="ARBA00022448"/>
    </source>
</evidence>
<evidence type="ECO:0000256" key="7">
    <source>
        <dbReference type="ARBA" id="ARBA00023136"/>
    </source>
</evidence>
<evidence type="ECO:0000256" key="1">
    <source>
        <dbReference type="ARBA" id="ARBA00004651"/>
    </source>
</evidence>
<gene>
    <name evidence="9" type="ORF">HORIV_37440</name>
</gene>
<name>A0ABN5WWJ9_9GAMM</name>
<sequence>MNMEALTSLLGAINGVVWGPVMLILLLGVGIYLQLGLKLMPIRKLGMGFRLMWAGRDAKPGVGKAATAKEGDEGEISPFDALMTALSATIGTGNIAGVATAIALGESGAVFWMWITALVGMATKFSEAVLAVRYRETDSTGYHVGGPMFYIKNGLGKKWLWLGGLFSFLALSQPSASAIPSSPTPLLTPWTPPSACRTGSRVWSSWCWLVR</sequence>
<evidence type="ECO:0000256" key="4">
    <source>
        <dbReference type="ARBA" id="ARBA00022475"/>
    </source>
</evidence>
<evidence type="ECO:0000256" key="5">
    <source>
        <dbReference type="ARBA" id="ARBA00022692"/>
    </source>
</evidence>
<keyword evidence="3" id="KW-0813">Transport</keyword>
<dbReference type="PANTHER" id="PTHR30330">
    <property type="entry name" value="AGSS FAMILY TRANSPORTER, SODIUM-ALANINE"/>
    <property type="match status" value="1"/>
</dbReference>
<keyword evidence="7 8" id="KW-0472">Membrane</keyword>
<keyword evidence="10" id="KW-1185">Reference proteome</keyword>
<dbReference type="Gene3D" id="1.20.1740.10">
    <property type="entry name" value="Amino acid/polyamine transporter I"/>
    <property type="match status" value="1"/>
</dbReference>
<evidence type="ECO:0000256" key="6">
    <source>
        <dbReference type="ARBA" id="ARBA00022989"/>
    </source>
</evidence>
<reference evidence="10" key="1">
    <citation type="journal article" date="2019" name="Microbiol. Resour. Announc.">
        <title>Complete Genome Sequence of Halomonas olivaria, a Moderately Halophilic Bacterium Isolated from Olive Processing Effluents, Obtained by Nanopore Sequencing.</title>
        <authorList>
            <person name="Nagata S."/>
            <person name="Ii K.M."/>
            <person name="Tsukimi T."/>
            <person name="Miura M.C."/>
            <person name="Galipon J."/>
            <person name="Arakawa K."/>
        </authorList>
    </citation>
    <scope>NUCLEOTIDE SEQUENCE [LARGE SCALE GENOMIC DNA]</scope>
    <source>
        <strain evidence="10">TYRC17</strain>
    </source>
</reference>
<dbReference type="Proteomes" id="UP000289555">
    <property type="component" value="Chromosome"/>
</dbReference>
<evidence type="ECO:0000256" key="8">
    <source>
        <dbReference type="SAM" id="Phobius"/>
    </source>
</evidence>
<evidence type="ECO:0000256" key="2">
    <source>
        <dbReference type="ARBA" id="ARBA00009261"/>
    </source>
</evidence>
<dbReference type="InterPro" id="IPR001463">
    <property type="entry name" value="Na/Ala_symport"/>
</dbReference>
<comment type="subcellular location">
    <subcellularLocation>
        <location evidence="1">Cell membrane</location>
        <topology evidence="1">Multi-pass membrane protein</topology>
    </subcellularLocation>
</comment>
<dbReference type="EMBL" id="AP019416">
    <property type="protein sequence ID" value="BBI51323.1"/>
    <property type="molecule type" value="Genomic_DNA"/>
</dbReference>
<protein>
    <submittedName>
        <fullName evidence="9">Uncharacterized protein</fullName>
    </submittedName>
</protein>
<dbReference type="PANTHER" id="PTHR30330:SF3">
    <property type="entry name" value="TRANSCRIPTIONAL REGULATOR, LRP FAMILY"/>
    <property type="match status" value="1"/>
</dbReference>
<comment type="similarity">
    <text evidence="2">Belongs to the alanine or glycine:cation symporter (AGCS) (TC 2.A.25) family.</text>
</comment>
<keyword evidence="5 8" id="KW-0812">Transmembrane</keyword>
<proteinExistence type="inferred from homology"/>
<dbReference type="Pfam" id="PF01235">
    <property type="entry name" value="Na_Ala_symp"/>
    <property type="match status" value="1"/>
</dbReference>
<keyword evidence="4" id="KW-1003">Cell membrane</keyword>
<feature type="transmembrane region" description="Helical" evidence="8">
    <location>
        <begin position="12"/>
        <end position="35"/>
    </location>
</feature>
<accession>A0ABN5WWJ9</accession>
<evidence type="ECO:0000313" key="10">
    <source>
        <dbReference type="Proteomes" id="UP000289555"/>
    </source>
</evidence>
<evidence type="ECO:0000313" key="9">
    <source>
        <dbReference type="EMBL" id="BBI51323.1"/>
    </source>
</evidence>
<keyword evidence="6 8" id="KW-1133">Transmembrane helix</keyword>
<organism evidence="9 10">
    <name type="scientific">Vreelandella olivaria</name>
    <dbReference type="NCBI Taxonomy" id="390919"/>
    <lineage>
        <taxon>Bacteria</taxon>
        <taxon>Pseudomonadati</taxon>
        <taxon>Pseudomonadota</taxon>
        <taxon>Gammaproteobacteria</taxon>
        <taxon>Oceanospirillales</taxon>
        <taxon>Halomonadaceae</taxon>
        <taxon>Vreelandella</taxon>
    </lineage>
</organism>